<reference evidence="1 2" key="1">
    <citation type="submission" date="2022-03" db="EMBL/GenBank/DDBJ databases">
        <authorList>
            <person name="Macdonald S."/>
            <person name="Ahmed S."/>
            <person name="Newling K."/>
        </authorList>
    </citation>
    <scope>NUCLEOTIDE SEQUENCE [LARGE SCALE GENOMIC DNA]</scope>
</reference>
<name>A0ABC8LCR9_ERUVS</name>
<gene>
    <name evidence="1" type="ORF">ERUC_LOCUS33803</name>
</gene>
<accession>A0ABC8LCR9</accession>
<evidence type="ECO:0000313" key="2">
    <source>
        <dbReference type="Proteomes" id="UP001642260"/>
    </source>
</evidence>
<dbReference type="Proteomes" id="UP001642260">
    <property type="component" value="Unassembled WGS sequence"/>
</dbReference>
<sequence length="79" mass="8596">MYCLQVAAYHLFFNASRLFSVFHNMSMVNHVGESRTASFLAIADTQQARGDLNVTSSGAFLGSVIQDIANKVFYSTGGL</sequence>
<dbReference type="AlphaFoldDB" id="A0ABC8LCR9"/>
<proteinExistence type="predicted"/>
<evidence type="ECO:0000313" key="1">
    <source>
        <dbReference type="EMBL" id="CAH8381320.1"/>
    </source>
</evidence>
<comment type="caution">
    <text evidence="1">The sequence shown here is derived from an EMBL/GenBank/DDBJ whole genome shotgun (WGS) entry which is preliminary data.</text>
</comment>
<keyword evidence="2" id="KW-1185">Reference proteome</keyword>
<protein>
    <submittedName>
        <fullName evidence="1">Uncharacterized protein</fullName>
    </submittedName>
</protein>
<organism evidence="1 2">
    <name type="scientific">Eruca vesicaria subsp. sativa</name>
    <name type="common">Garden rocket</name>
    <name type="synonym">Eruca sativa</name>
    <dbReference type="NCBI Taxonomy" id="29727"/>
    <lineage>
        <taxon>Eukaryota</taxon>
        <taxon>Viridiplantae</taxon>
        <taxon>Streptophyta</taxon>
        <taxon>Embryophyta</taxon>
        <taxon>Tracheophyta</taxon>
        <taxon>Spermatophyta</taxon>
        <taxon>Magnoliopsida</taxon>
        <taxon>eudicotyledons</taxon>
        <taxon>Gunneridae</taxon>
        <taxon>Pentapetalae</taxon>
        <taxon>rosids</taxon>
        <taxon>malvids</taxon>
        <taxon>Brassicales</taxon>
        <taxon>Brassicaceae</taxon>
        <taxon>Brassiceae</taxon>
        <taxon>Eruca</taxon>
    </lineage>
</organism>
<dbReference type="EMBL" id="CAKOAT010508487">
    <property type="protein sequence ID" value="CAH8381320.1"/>
    <property type="molecule type" value="Genomic_DNA"/>
</dbReference>